<evidence type="ECO:0000256" key="4">
    <source>
        <dbReference type="SAM" id="SignalP"/>
    </source>
</evidence>
<dbReference type="GO" id="GO:0062129">
    <property type="term" value="C:chitin-based extracellular matrix"/>
    <property type="evidence" value="ECO:0007669"/>
    <property type="project" value="TreeGrafter"/>
</dbReference>
<dbReference type="STRING" id="199890.A0A182PNA3"/>
<keyword evidence="3" id="KW-1133">Transmembrane helix</keyword>
<dbReference type="InterPro" id="IPR050468">
    <property type="entry name" value="Cuticle_Struct_Prot"/>
</dbReference>
<dbReference type="PROSITE" id="PS00233">
    <property type="entry name" value="CHIT_BIND_RR_1"/>
    <property type="match status" value="2"/>
</dbReference>
<keyword evidence="6" id="KW-1185">Reference proteome</keyword>
<organism evidence="5 6">
    <name type="scientific">Anopheles epiroticus</name>
    <dbReference type="NCBI Taxonomy" id="199890"/>
    <lineage>
        <taxon>Eukaryota</taxon>
        <taxon>Metazoa</taxon>
        <taxon>Ecdysozoa</taxon>
        <taxon>Arthropoda</taxon>
        <taxon>Hexapoda</taxon>
        <taxon>Insecta</taxon>
        <taxon>Pterygota</taxon>
        <taxon>Neoptera</taxon>
        <taxon>Endopterygota</taxon>
        <taxon>Diptera</taxon>
        <taxon>Nematocera</taxon>
        <taxon>Culicoidea</taxon>
        <taxon>Culicidae</taxon>
        <taxon>Anophelinae</taxon>
        <taxon>Anopheles</taxon>
    </lineage>
</organism>
<evidence type="ECO:0000313" key="6">
    <source>
        <dbReference type="Proteomes" id="UP000075885"/>
    </source>
</evidence>
<dbReference type="Pfam" id="PF00379">
    <property type="entry name" value="Chitin_bind_4"/>
    <property type="match status" value="2"/>
</dbReference>
<protein>
    <submittedName>
        <fullName evidence="5">Uncharacterized protein</fullName>
    </submittedName>
</protein>
<evidence type="ECO:0000256" key="2">
    <source>
        <dbReference type="PROSITE-ProRule" id="PRU00497"/>
    </source>
</evidence>
<keyword evidence="1 2" id="KW-0193">Cuticle</keyword>
<dbReference type="PANTHER" id="PTHR10380:SF237">
    <property type="entry name" value="CUTICULAR PROTEIN 65AU, ISOFORM A-RELATED"/>
    <property type="match status" value="1"/>
</dbReference>
<dbReference type="PANTHER" id="PTHR10380">
    <property type="entry name" value="CUTICLE PROTEIN"/>
    <property type="match status" value="1"/>
</dbReference>
<feature type="signal peptide" evidence="4">
    <location>
        <begin position="1"/>
        <end position="17"/>
    </location>
</feature>
<evidence type="ECO:0000256" key="1">
    <source>
        <dbReference type="ARBA" id="ARBA00022460"/>
    </source>
</evidence>
<evidence type="ECO:0000313" key="5">
    <source>
        <dbReference type="EnsemblMetazoa" id="AEPI008428-PA"/>
    </source>
</evidence>
<accession>A0A182PNA3</accession>
<dbReference type="InterPro" id="IPR000618">
    <property type="entry name" value="Insect_cuticle"/>
</dbReference>
<keyword evidence="3" id="KW-0472">Membrane</keyword>
<keyword evidence="3" id="KW-0812">Transmembrane</keyword>
<dbReference type="AlphaFoldDB" id="A0A182PNA3"/>
<keyword evidence="4" id="KW-0732">Signal</keyword>
<dbReference type="PRINTS" id="PR00947">
    <property type="entry name" value="CUTICLE"/>
</dbReference>
<feature type="chain" id="PRO_5008131563" evidence="4">
    <location>
        <begin position="18"/>
        <end position="292"/>
    </location>
</feature>
<dbReference type="PROSITE" id="PS51155">
    <property type="entry name" value="CHIT_BIND_RR_2"/>
    <property type="match status" value="2"/>
</dbReference>
<dbReference type="VEuPathDB" id="VectorBase:AEPI008428"/>
<reference evidence="6" key="1">
    <citation type="submission" date="2013-03" db="EMBL/GenBank/DDBJ databases">
        <title>The Genome Sequence of Anopheles epiroticus epiroticus2.</title>
        <authorList>
            <consortium name="The Broad Institute Genomics Platform"/>
            <person name="Neafsey D.E."/>
            <person name="Howell P."/>
            <person name="Walker B."/>
            <person name="Young S.K."/>
            <person name="Zeng Q."/>
            <person name="Gargeya S."/>
            <person name="Fitzgerald M."/>
            <person name="Haas B."/>
            <person name="Abouelleil A."/>
            <person name="Allen A.W."/>
            <person name="Alvarado L."/>
            <person name="Arachchi H.M."/>
            <person name="Berlin A.M."/>
            <person name="Chapman S.B."/>
            <person name="Gainer-Dewar J."/>
            <person name="Goldberg J."/>
            <person name="Griggs A."/>
            <person name="Gujja S."/>
            <person name="Hansen M."/>
            <person name="Howarth C."/>
            <person name="Imamovic A."/>
            <person name="Ireland A."/>
            <person name="Larimer J."/>
            <person name="McCowan C."/>
            <person name="Murphy C."/>
            <person name="Pearson M."/>
            <person name="Poon T.W."/>
            <person name="Priest M."/>
            <person name="Roberts A."/>
            <person name="Saif S."/>
            <person name="Shea T."/>
            <person name="Sisk P."/>
            <person name="Sykes S."/>
            <person name="Wortman J."/>
            <person name="Nusbaum C."/>
            <person name="Birren B."/>
        </authorList>
    </citation>
    <scope>NUCLEOTIDE SEQUENCE [LARGE SCALE GENOMIC DNA]</scope>
    <source>
        <strain evidence="6">Epiroticus2</strain>
    </source>
</reference>
<dbReference type="Proteomes" id="UP000075885">
    <property type="component" value="Unassembled WGS sequence"/>
</dbReference>
<evidence type="ECO:0000256" key="3">
    <source>
        <dbReference type="SAM" id="Phobius"/>
    </source>
</evidence>
<dbReference type="GO" id="GO:0008010">
    <property type="term" value="F:structural constituent of chitin-based larval cuticle"/>
    <property type="evidence" value="ECO:0007669"/>
    <property type="project" value="TreeGrafter"/>
</dbReference>
<sequence length="292" mass="31196">MFRKLIVASLMVSLVVALPQRSLSRGGGGGGGGDEAGAETLAQDTVINADGSYTYNYETSNGISASQASDDGTNANGNFAFTAPDGQRYEIVYIADENGFQPQGAHLPTEPPAPDHVIKMLEDMLANPPEGADIDTKPPRPIPFAMFRFVFAAAALLVATAVAGPLDRAYSHQQSPDAHAQIVSYENVLKDDGHYNWSYETSNGIAAHEDGLGAHAANGAFSYTGPDGVLYRVVYVADENGFQPQGDHLPTPPPTPEHVFKTLEQIRANPPKDQKDFSLEALDATIARLRKN</sequence>
<proteinExistence type="predicted"/>
<feature type="transmembrane region" description="Helical" evidence="3">
    <location>
        <begin position="145"/>
        <end position="166"/>
    </location>
</feature>
<reference evidence="5" key="2">
    <citation type="submission" date="2020-05" db="UniProtKB">
        <authorList>
            <consortium name="EnsemblMetazoa"/>
        </authorList>
    </citation>
    <scope>IDENTIFICATION</scope>
    <source>
        <strain evidence="5">Epiroticus2</strain>
    </source>
</reference>
<dbReference type="InterPro" id="IPR031311">
    <property type="entry name" value="CHIT_BIND_RR_consensus"/>
</dbReference>
<dbReference type="EnsemblMetazoa" id="AEPI008428-RA">
    <property type="protein sequence ID" value="AEPI008428-PA"/>
    <property type="gene ID" value="AEPI008428"/>
</dbReference>
<name>A0A182PNA3_9DIPT</name>